<dbReference type="EMBL" id="CM010715">
    <property type="protein sequence ID" value="RZC48327.1"/>
    <property type="molecule type" value="Genomic_DNA"/>
</dbReference>
<evidence type="ECO:0000256" key="1">
    <source>
        <dbReference type="SAM" id="SignalP"/>
    </source>
</evidence>
<feature type="chain" id="PRO_5021189642" description="Gnk2-homologous domain-containing protein" evidence="1">
    <location>
        <begin position="28"/>
        <end position="94"/>
    </location>
</feature>
<protein>
    <recommendedName>
        <fullName evidence="4">Gnk2-homologous domain-containing protein</fullName>
    </recommendedName>
</protein>
<name>A0A4Y7IHF4_PAPSO</name>
<organism evidence="2 3">
    <name type="scientific">Papaver somniferum</name>
    <name type="common">Opium poppy</name>
    <dbReference type="NCBI Taxonomy" id="3469"/>
    <lineage>
        <taxon>Eukaryota</taxon>
        <taxon>Viridiplantae</taxon>
        <taxon>Streptophyta</taxon>
        <taxon>Embryophyta</taxon>
        <taxon>Tracheophyta</taxon>
        <taxon>Spermatophyta</taxon>
        <taxon>Magnoliopsida</taxon>
        <taxon>Ranunculales</taxon>
        <taxon>Papaveraceae</taxon>
        <taxon>Papaveroideae</taxon>
        <taxon>Papaver</taxon>
    </lineage>
</organism>
<proteinExistence type="predicted"/>
<gene>
    <name evidence="2" type="ORF">C5167_041281</name>
</gene>
<accession>A0A4Y7IHF4</accession>
<evidence type="ECO:0008006" key="4">
    <source>
        <dbReference type="Google" id="ProtNLM"/>
    </source>
</evidence>
<evidence type="ECO:0000313" key="3">
    <source>
        <dbReference type="Proteomes" id="UP000316621"/>
    </source>
</evidence>
<feature type="signal peptide" evidence="1">
    <location>
        <begin position="1"/>
        <end position="27"/>
    </location>
</feature>
<sequence length="94" mass="10219">MEKTHLSFRSFFFLVFLIVVSFRYVNGGGGGGNGGGDYEFQCIRVAGIANVPYCDLCYAACNEYVAHYIISGYGSVRCDYDSVNIGAHICTCCA</sequence>
<reference evidence="2 3" key="1">
    <citation type="journal article" date="2018" name="Science">
        <title>The opium poppy genome and morphinan production.</title>
        <authorList>
            <person name="Guo L."/>
            <person name="Winzer T."/>
            <person name="Yang X."/>
            <person name="Li Y."/>
            <person name="Ning Z."/>
            <person name="He Z."/>
            <person name="Teodor R."/>
            <person name="Lu Y."/>
            <person name="Bowser T.A."/>
            <person name="Graham I.A."/>
            <person name="Ye K."/>
        </authorList>
    </citation>
    <scope>NUCLEOTIDE SEQUENCE [LARGE SCALE GENOMIC DNA]</scope>
    <source>
        <strain evidence="3">cv. HN1</strain>
        <tissue evidence="2">Leaves</tissue>
    </source>
</reference>
<dbReference type="Gramene" id="RZC48327">
    <property type="protein sequence ID" value="RZC48327"/>
    <property type="gene ID" value="C5167_041281"/>
</dbReference>
<evidence type="ECO:0000313" key="2">
    <source>
        <dbReference type="EMBL" id="RZC48327.1"/>
    </source>
</evidence>
<dbReference type="AlphaFoldDB" id="A0A4Y7IHF4"/>
<keyword evidence="1" id="KW-0732">Signal</keyword>
<dbReference type="Proteomes" id="UP000316621">
    <property type="component" value="Chromosome 1"/>
</dbReference>
<keyword evidence="3" id="KW-1185">Reference proteome</keyword>